<accession>A0A517Y6Q4</accession>
<comment type="subcellular location">
    <subcellularLocation>
        <location evidence="1">Cell outer membrane</location>
    </subcellularLocation>
</comment>
<name>A0A517Y6Q4_9BACT</name>
<dbReference type="AlphaFoldDB" id="A0A517Y6Q4"/>
<dbReference type="InterPro" id="IPR051906">
    <property type="entry name" value="TolC-like"/>
</dbReference>
<dbReference type="Proteomes" id="UP000315017">
    <property type="component" value="Chromosome"/>
</dbReference>
<keyword evidence="3" id="KW-0813">Transport</keyword>
<keyword evidence="7" id="KW-0998">Cell outer membrane</keyword>
<dbReference type="GO" id="GO:0009279">
    <property type="term" value="C:cell outer membrane"/>
    <property type="evidence" value="ECO:0007669"/>
    <property type="project" value="UniProtKB-SubCell"/>
</dbReference>
<evidence type="ECO:0000256" key="6">
    <source>
        <dbReference type="ARBA" id="ARBA00023136"/>
    </source>
</evidence>
<dbReference type="PROSITE" id="PS51257">
    <property type="entry name" value="PROKAR_LIPOPROTEIN"/>
    <property type="match status" value="1"/>
</dbReference>
<organism evidence="9 10">
    <name type="scientific">Anatilimnocola aggregata</name>
    <dbReference type="NCBI Taxonomy" id="2528021"/>
    <lineage>
        <taxon>Bacteria</taxon>
        <taxon>Pseudomonadati</taxon>
        <taxon>Planctomycetota</taxon>
        <taxon>Planctomycetia</taxon>
        <taxon>Pirellulales</taxon>
        <taxon>Pirellulaceae</taxon>
        <taxon>Anatilimnocola</taxon>
    </lineage>
</organism>
<evidence type="ECO:0000256" key="4">
    <source>
        <dbReference type="ARBA" id="ARBA00022452"/>
    </source>
</evidence>
<evidence type="ECO:0000313" key="9">
    <source>
        <dbReference type="EMBL" id="QDU25909.1"/>
    </source>
</evidence>
<keyword evidence="4" id="KW-1134">Transmembrane beta strand</keyword>
<evidence type="ECO:0000256" key="8">
    <source>
        <dbReference type="SAM" id="MobiDB-lite"/>
    </source>
</evidence>
<evidence type="ECO:0000256" key="5">
    <source>
        <dbReference type="ARBA" id="ARBA00022692"/>
    </source>
</evidence>
<dbReference type="OrthoDB" id="229865at2"/>
<keyword evidence="5" id="KW-0812">Transmembrane</keyword>
<evidence type="ECO:0000256" key="1">
    <source>
        <dbReference type="ARBA" id="ARBA00004442"/>
    </source>
</evidence>
<dbReference type="PANTHER" id="PTHR30026">
    <property type="entry name" value="OUTER MEMBRANE PROTEIN TOLC"/>
    <property type="match status" value="1"/>
</dbReference>
<dbReference type="Gene3D" id="1.20.1600.10">
    <property type="entry name" value="Outer membrane efflux proteins (OEP)"/>
    <property type="match status" value="1"/>
</dbReference>
<dbReference type="PANTHER" id="PTHR30026:SF23">
    <property type="entry name" value="TO APRF-PUTATIVE OUTER MEMBRANE EFFLUX PROTEIN OR SECRETED ALKALINE PHOSPHATASE-RELATED"/>
    <property type="match status" value="1"/>
</dbReference>
<dbReference type="GO" id="GO:0015562">
    <property type="term" value="F:efflux transmembrane transporter activity"/>
    <property type="evidence" value="ECO:0007669"/>
    <property type="project" value="InterPro"/>
</dbReference>
<evidence type="ECO:0000256" key="7">
    <source>
        <dbReference type="ARBA" id="ARBA00023237"/>
    </source>
</evidence>
<protein>
    <submittedName>
        <fullName evidence="9">Outer membrane efflux protein</fullName>
    </submittedName>
</protein>
<feature type="compositionally biased region" description="Polar residues" evidence="8">
    <location>
        <begin position="729"/>
        <end position="740"/>
    </location>
</feature>
<proteinExistence type="inferred from homology"/>
<keyword evidence="10" id="KW-1185">Reference proteome</keyword>
<feature type="region of interest" description="Disordered" evidence="8">
    <location>
        <begin position="708"/>
        <end position="787"/>
    </location>
</feature>
<reference evidence="9 10" key="1">
    <citation type="submission" date="2019-02" db="EMBL/GenBank/DDBJ databases">
        <title>Deep-cultivation of Planctomycetes and their phenomic and genomic characterization uncovers novel biology.</title>
        <authorList>
            <person name="Wiegand S."/>
            <person name="Jogler M."/>
            <person name="Boedeker C."/>
            <person name="Pinto D."/>
            <person name="Vollmers J."/>
            <person name="Rivas-Marin E."/>
            <person name="Kohn T."/>
            <person name="Peeters S.H."/>
            <person name="Heuer A."/>
            <person name="Rast P."/>
            <person name="Oberbeckmann S."/>
            <person name="Bunk B."/>
            <person name="Jeske O."/>
            <person name="Meyerdierks A."/>
            <person name="Storesund J.E."/>
            <person name="Kallscheuer N."/>
            <person name="Luecker S."/>
            <person name="Lage O.M."/>
            <person name="Pohl T."/>
            <person name="Merkel B.J."/>
            <person name="Hornburger P."/>
            <person name="Mueller R.-W."/>
            <person name="Bruemmer F."/>
            <person name="Labrenz M."/>
            <person name="Spormann A.M."/>
            <person name="Op den Camp H."/>
            <person name="Overmann J."/>
            <person name="Amann R."/>
            <person name="Jetten M.S.M."/>
            <person name="Mascher T."/>
            <person name="Medema M.H."/>
            <person name="Devos D.P."/>
            <person name="Kaster A.-K."/>
            <person name="Ovreas L."/>
            <person name="Rohde M."/>
            <person name="Galperin M.Y."/>
            <person name="Jogler C."/>
        </authorList>
    </citation>
    <scope>NUCLEOTIDE SEQUENCE [LARGE SCALE GENOMIC DNA]</scope>
    <source>
        <strain evidence="9 10">ETA_A8</strain>
    </source>
</reference>
<keyword evidence="6" id="KW-0472">Membrane</keyword>
<dbReference type="InterPro" id="IPR003423">
    <property type="entry name" value="OMP_efflux"/>
</dbReference>
<evidence type="ECO:0000256" key="2">
    <source>
        <dbReference type="ARBA" id="ARBA00007613"/>
    </source>
</evidence>
<sequence length="805" mass="88503">MTRHNQSWRWVLVGMLLALSGCHPTQPFYLHDDGDLSHYIGKATQQETPDLQQAPLADAALSHAPFTLSNPEYKEIWELSLEEVVSISLANTKLIRGGQPVRLQNGTLFAGTQEGNLLQLGTRSFASIYSPAIQESNPGFQNDGATVDGGVNNSQLGVEAALSAFDAQLSIVGNGPGGANAFLNYTDRPRNIASANPTFPFITKTVDGGLTSSISKQSAEGTTYTVRNNTAYNRGFNFGQNVQPLVSTWTTTMEVEARHPLLRGRGTLINRMPVVIARIGNDIEILNLQGQLQDMLNNIEVRYWDLYLSYRNLETAKVGRDSALITWRIVYAKYKGGVEDLQAEAQAREQYYAFRAQVETALRELYNNENELRLLMGLAATDGRLIRPKDDPNLARVNFDWTEIMAESIARRPELISKRWEIKQRELELILARNRLLPQLDVGGVYRWVGLGDDLINADRNGLNFPAPGSTAVDELTEGNYQEWGLFGSFTMPIGFRRELAGVRHAQLRLAREKASLDDMELDVNVGLSKAVRNLDANYQLAQTNANRWVAAQTEVEVVQNQYELDKVTLDLVLEAQRRRAQAQNAFWVSVAEYNKSIADLHTRKGSILEYNGISMEEGPWPEKAYFDALQRARERDAGIYFDYGWTRPSVISRGETPNSSGALHSTTMEGMPSEVGFEELPGSSRVQAIETGSSQDAAPMMQADPAPTIESVPALPPASLPAQPNLGDATSVQPATGKTGNPLRGAATASLRRETASVKSAVANSPAAKTDANVSPAGYTQANSDAAPNYEAYFRGQDTIADKN</sequence>
<dbReference type="EMBL" id="CP036274">
    <property type="protein sequence ID" value="QDU25909.1"/>
    <property type="molecule type" value="Genomic_DNA"/>
</dbReference>
<dbReference type="SUPFAM" id="SSF56954">
    <property type="entry name" value="Outer membrane efflux proteins (OEP)"/>
    <property type="match status" value="1"/>
</dbReference>
<gene>
    <name evidence="9" type="ORF">ETAA8_09810</name>
</gene>
<dbReference type="GO" id="GO:1990281">
    <property type="term" value="C:efflux pump complex"/>
    <property type="evidence" value="ECO:0007669"/>
    <property type="project" value="TreeGrafter"/>
</dbReference>
<dbReference type="KEGG" id="aagg:ETAA8_09810"/>
<comment type="similarity">
    <text evidence="2">Belongs to the outer membrane factor (OMF) (TC 1.B.17) family.</text>
</comment>
<dbReference type="RefSeq" id="WP_145085609.1">
    <property type="nucleotide sequence ID" value="NZ_CP036274.1"/>
</dbReference>
<evidence type="ECO:0000256" key="3">
    <source>
        <dbReference type="ARBA" id="ARBA00022448"/>
    </source>
</evidence>
<dbReference type="GO" id="GO:0015288">
    <property type="term" value="F:porin activity"/>
    <property type="evidence" value="ECO:0007669"/>
    <property type="project" value="TreeGrafter"/>
</dbReference>
<evidence type="ECO:0000313" key="10">
    <source>
        <dbReference type="Proteomes" id="UP000315017"/>
    </source>
</evidence>
<dbReference type="Pfam" id="PF02321">
    <property type="entry name" value="OEP"/>
    <property type="match status" value="1"/>
</dbReference>